<sequence>MEEWGNRYINDCLEDYRDDDDLDPNIELPFNRDVLEVFKTLLDTQPTTTIAIDKAATSIAARVNSESDPEAKDILLAQFDGFIIAAMSSPLDTSVLAEVVRLFILAIHPYDRAEQFRTEFSWGLREEWNGPNEGKYFYPYDKRTREERIQNWVGVNELTAHLVRTNTVLPSEHFASWTLGRAFGPNSDPADMLDYHVPAAAAWIRILGREIREFCVVGDPEEFDKGRWDGLKRG</sequence>
<dbReference type="Pfam" id="PF12311">
    <property type="entry name" value="DUF3632"/>
    <property type="match status" value="1"/>
</dbReference>
<comment type="caution">
    <text evidence="1">The sequence shown here is derived from an EMBL/GenBank/DDBJ whole genome shotgun (WGS) entry which is preliminary data.</text>
</comment>
<dbReference type="InterPro" id="IPR022085">
    <property type="entry name" value="OpdG"/>
</dbReference>
<protein>
    <submittedName>
        <fullName evidence="1">Uncharacterized protein</fullName>
    </submittedName>
</protein>
<name>A0A3A2Z445_9EURO</name>
<organism evidence="1 2">
    <name type="scientific">Aspergillus sclerotialis</name>
    <dbReference type="NCBI Taxonomy" id="2070753"/>
    <lineage>
        <taxon>Eukaryota</taxon>
        <taxon>Fungi</taxon>
        <taxon>Dikarya</taxon>
        <taxon>Ascomycota</taxon>
        <taxon>Pezizomycotina</taxon>
        <taxon>Eurotiomycetes</taxon>
        <taxon>Eurotiomycetidae</taxon>
        <taxon>Eurotiales</taxon>
        <taxon>Aspergillaceae</taxon>
        <taxon>Aspergillus</taxon>
        <taxon>Aspergillus subgen. Polypaecilum</taxon>
    </lineage>
</organism>
<proteinExistence type="predicted"/>
<dbReference type="AlphaFoldDB" id="A0A3A2Z445"/>
<evidence type="ECO:0000313" key="1">
    <source>
        <dbReference type="EMBL" id="RJE17809.1"/>
    </source>
</evidence>
<accession>A0A3A2Z445</accession>
<keyword evidence="2" id="KW-1185">Reference proteome</keyword>
<dbReference type="OrthoDB" id="3350591at2759"/>
<dbReference type="Proteomes" id="UP000266188">
    <property type="component" value="Unassembled WGS sequence"/>
</dbReference>
<evidence type="ECO:0000313" key="2">
    <source>
        <dbReference type="Proteomes" id="UP000266188"/>
    </source>
</evidence>
<dbReference type="EMBL" id="MVGC01000705">
    <property type="protein sequence ID" value="RJE17809.1"/>
    <property type="molecule type" value="Genomic_DNA"/>
</dbReference>
<feature type="non-terminal residue" evidence="1">
    <location>
        <position position="234"/>
    </location>
</feature>
<gene>
    <name evidence="1" type="ORF">PHISCL_09856</name>
</gene>
<reference evidence="2" key="1">
    <citation type="submission" date="2017-02" db="EMBL/GenBank/DDBJ databases">
        <authorList>
            <person name="Tafer H."/>
            <person name="Lopandic K."/>
        </authorList>
    </citation>
    <scope>NUCLEOTIDE SEQUENCE [LARGE SCALE GENOMIC DNA]</scope>
    <source>
        <strain evidence="2">CBS 366.77</strain>
    </source>
</reference>